<evidence type="ECO:0000256" key="6">
    <source>
        <dbReference type="ARBA" id="ARBA00022490"/>
    </source>
</evidence>
<dbReference type="HOGENOM" id="CLU_130081_1_0_1"/>
<keyword evidence="12" id="KW-1185">Reference proteome</keyword>
<keyword evidence="7" id="KW-0333">Golgi apparatus</keyword>
<proteinExistence type="inferred from homology"/>
<dbReference type="PaxDb" id="9986-ENSOCUP00000006082"/>
<name>G1SS84_RABIT</name>
<evidence type="ECO:0000313" key="11">
    <source>
        <dbReference type="Ensembl" id="ENSOCUP00000006082.3"/>
    </source>
</evidence>
<keyword evidence="9" id="KW-0472">Membrane</keyword>
<evidence type="ECO:0000256" key="9">
    <source>
        <dbReference type="ARBA" id="ARBA00023136"/>
    </source>
</evidence>
<reference evidence="11" key="3">
    <citation type="submission" date="2025-09" db="UniProtKB">
        <authorList>
            <consortium name="Ensembl"/>
        </authorList>
    </citation>
    <scope>IDENTIFICATION</scope>
    <source>
        <strain evidence="11">Thorbecke</strain>
    </source>
</reference>
<comment type="similarity">
    <text evidence="5">Belongs to the SCOC family.</text>
</comment>
<dbReference type="PANTHER" id="PTHR21614">
    <property type="entry name" value="SHORT COILED COIL PROTEIN"/>
    <property type="match status" value="1"/>
</dbReference>
<dbReference type="SMR" id="G1SS84"/>
<dbReference type="GeneTree" id="ENSGT00390000008828"/>
<dbReference type="Pfam" id="PF10224">
    <property type="entry name" value="DUF2205"/>
    <property type="match status" value="1"/>
</dbReference>
<organism evidence="11 12">
    <name type="scientific">Oryctolagus cuniculus</name>
    <name type="common">Rabbit</name>
    <dbReference type="NCBI Taxonomy" id="9986"/>
    <lineage>
        <taxon>Eukaryota</taxon>
        <taxon>Metazoa</taxon>
        <taxon>Chordata</taxon>
        <taxon>Craniata</taxon>
        <taxon>Vertebrata</taxon>
        <taxon>Euteleostomi</taxon>
        <taxon>Mammalia</taxon>
        <taxon>Eutheria</taxon>
        <taxon>Euarchontoglires</taxon>
        <taxon>Glires</taxon>
        <taxon>Lagomorpha</taxon>
        <taxon>Leporidae</taxon>
        <taxon>Oryctolagus</taxon>
    </lineage>
</organism>
<evidence type="ECO:0000256" key="2">
    <source>
        <dbReference type="ARBA" id="ARBA00004255"/>
    </source>
</evidence>
<dbReference type="GO" id="GO:0005829">
    <property type="term" value="C:cytosol"/>
    <property type="evidence" value="ECO:0007669"/>
    <property type="project" value="UniProtKB-SubCell"/>
</dbReference>
<evidence type="ECO:0000256" key="1">
    <source>
        <dbReference type="ARBA" id="ARBA00002743"/>
    </source>
</evidence>
<evidence type="ECO:0000256" key="4">
    <source>
        <dbReference type="ARBA" id="ARBA00004601"/>
    </source>
</evidence>
<evidence type="ECO:0000313" key="12">
    <source>
        <dbReference type="Proteomes" id="UP000001811"/>
    </source>
</evidence>
<dbReference type="Ensembl" id="ENSOCUT00000007035.3">
    <property type="protein sequence ID" value="ENSOCUP00000006082.3"/>
    <property type="gene ID" value="ENSOCUG00000007037.3"/>
</dbReference>
<evidence type="ECO:0000256" key="3">
    <source>
        <dbReference type="ARBA" id="ARBA00004514"/>
    </source>
</evidence>
<accession>G1SS84</accession>
<keyword evidence="8 10" id="KW-0175">Coiled coil</keyword>
<reference evidence="11" key="2">
    <citation type="submission" date="2025-08" db="UniProtKB">
        <authorList>
            <consortium name="Ensembl"/>
        </authorList>
    </citation>
    <scope>IDENTIFICATION</scope>
    <source>
        <strain evidence="11">Thorbecke</strain>
    </source>
</reference>
<dbReference type="PANTHER" id="PTHR21614:SF1">
    <property type="entry name" value="SHORT COILED-COIL PROTEIN"/>
    <property type="match status" value="1"/>
</dbReference>
<dbReference type="AlphaFoldDB" id="G1SS84"/>
<dbReference type="InterPro" id="IPR019357">
    <property type="entry name" value="SCOC"/>
</dbReference>
<comment type="subcellular location">
    <subcellularLocation>
        <location evidence="3">Cytoplasm</location>
        <location evidence="3">Cytosol</location>
    </subcellularLocation>
    <subcellularLocation>
        <location evidence="2">Golgi apparatus membrane</location>
        <topology evidence="2">Peripheral membrane protein</topology>
        <orientation evidence="2">Cytoplasmic side</orientation>
    </subcellularLocation>
    <subcellularLocation>
        <location evidence="4">Golgi apparatus</location>
        <location evidence="4">trans-Golgi network</location>
    </subcellularLocation>
</comment>
<evidence type="ECO:0000256" key="7">
    <source>
        <dbReference type="ARBA" id="ARBA00023034"/>
    </source>
</evidence>
<dbReference type="Proteomes" id="UP000001811">
    <property type="component" value="Chromosome 14"/>
</dbReference>
<dbReference type="Bgee" id="ENSOCUG00000007037">
    <property type="expression patterns" value="Expressed in testis and 3 other cell types or tissues"/>
</dbReference>
<keyword evidence="6" id="KW-0963">Cytoplasm</keyword>
<dbReference type="EMBL" id="AAGW02016524">
    <property type="status" value="NOT_ANNOTATED_CDS"/>
    <property type="molecule type" value="Genomic_DNA"/>
</dbReference>
<evidence type="ECO:0000256" key="8">
    <source>
        <dbReference type="ARBA" id="ARBA00023054"/>
    </source>
</evidence>
<evidence type="ECO:0000256" key="10">
    <source>
        <dbReference type="SAM" id="Coils"/>
    </source>
</evidence>
<dbReference type="Gene3D" id="1.20.5.170">
    <property type="match status" value="1"/>
</dbReference>
<feature type="coiled-coil region" evidence="10">
    <location>
        <begin position="27"/>
        <end position="54"/>
    </location>
</feature>
<evidence type="ECO:0000256" key="5">
    <source>
        <dbReference type="ARBA" id="ARBA00010880"/>
    </source>
</evidence>
<protein>
    <submittedName>
        <fullName evidence="11">Uncharacterized protein</fullName>
    </submittedName>
</protein>
<dbReference type="STRING" id="9986.ENSOCUP00000006082"/>
<dbReference type="eggNOG" id="KOG3650">
    <property type="taxonomic scope" value="Eukaryota"/>
</dbReference>
<reference evidence="11 12" key="1">
    <citation type="journal article" date="2011" name="Nature">
        <title>A high-resolution map of human evolutionary constraint using 29 mammals.</title>
        <authorList>
            <person name="Lindblad-Toh K."/>
            <person name="Garber M."/>
            <person name="Zuk O."/>
            <person name="Lin M.F."/>
            <person name="Parker B.J."/>
            <person name="Washietl S."/>
            <person name="Kheradpour P."/>
            <person name="Ernst J."/>
            <person name="Jordan G."/>
            <person name="Mauceli E."/>
            <person name="Ward L.D."/>
            <person name="Lowe C.B."/>
            <person name="Holloway A.K."/>
            <person name="Clamp M."/>
            <person name="Gnerre S."/>
            <person name="Alfoldi J."/>
            <person name="Beal K."/>
            <person name="Chang J."/>
            <person name="Clawson H."/>
            <person name="Cuff J."/>
            <person name="Di Palma F."/>
            <person name="Fitzgerald S."/>
            <person name="Flicek P."/>
            <person name="Guttman M."/>
            <person name="Hubisz M.J."/>
            <person name="Jaffe D.B."/>
            <person name="Jungreis I."/>
            <person name="Kent W.J."/>
            <person name="Kostka D."/>
            <person name="Lara M."/>
            <person name="Martins A.L."/>
            <person name="Massingham T."/>
            <person name="Moltke I."/>
            <person name="Raney B.J."/>
            <person name="Rasmussen M.D."/>
            <person name="Robinson J."/>
            <person name="Stark A."/>
            <person name="Vilella A.J."/>
            <person name="Wen J."/>
            <person name="Xie X."/>
            <person name="Zody M.C."/>
            <person name="Baldwin J."/>
            <person name="Bloom T."/>
            <person name="Chin C.W."/>
            <person name="Heiman D."/>
            <person name="Nicol R."/>
            <person name="Nusbaum C."/>
            <person name="Young S."/>
            <person name="Wilkinson J."/>
            <person name="Worley K.C."/>
            <person name="Kovar C.L."/>
            <person name="Muzny D.M."/>
            <person name="Gibbs R.A."/>
            <person name="Cree A."/>
            <person name="Dihn H.H."/>
            <person name="Fowler G."/>
            <person name="Jhangiani S."/>
            <person name="Joshi V."/>
            <person name="Lee S."/>
            <person name="Lewis L.R."/>
            <person name="Nazareth L.V."/>
            <person name="Okwuonu G."/>
            <person name="Santibanez J."/>
            <person name="Warren W.C."/>
            <person name="Mardis E.R."/>
            <person name="Weinstock G.M."/>
            <person name="Wilson R.K."/>
            <person name="Delehaunty K."/>
            <person name="Dooling D."/>
            <person name="Fronik C."/>
            <person name="Fulton L."/>
            <person name="Fulton B."/>
            <person name="Graves T."/>
            <person name="Minx P."/>
            <person name="Sodergren E."/>
            <person name="Birney E."/>
            <person name="Margulies E.H."/>
            <person name="Herrero J."/>
            <person name="Green E.D."/>
            <person name="Haussler D."/>
            <person name="Siepel A."/>
            <person name="Goldman N."/>
            <person name="Pollard K.S."/>
            <person name="Pedersen J.S."/>
            <person name="Lander E.S."/>
            <person name="Kellis M."/>
        </authorList>
    </citation>
    <scope>NUCLEOTIDE SEQUENCE [LARGE SCALE GENOMIC DNA]</scope>
    <source>
        <strain evidence="11 12">Thorbecke inbred</strain>
    </source>
</reference>
<dbReference type="GO" id="GO:0005802">
    <property type="term" value="C:trans-Golgi network"/>
    <property type="evidence" value="ECO:0007669"/>
    <property type="project" value="TreeGrafter"/>
</dbReference>
<sequence length="128" mass="14837">MMSADTDAVGAVNQVELEEQTRLIHQVLDLQHTLEDLFARVETVKEENMKLKSENQVPRHYLRNLMSSSHVFHYTKNKRTCHMHPAQLFSSALYNSFREPSSNALSLQVPYRRDCSNSCLLPVLFPEF</sequence>
<comment type="function">
    <text evidence="1">Positive regulator of amino acid starvation-induced autophagy.</text>
</comment>
<dbReference type="GO" id="GO:0000139">
    <property type="term" value="C:Golgi membrane"/>
    <property type="evidence" value="ECO:0007669"/>
    <property type="project" value="UniProtKB-SubCell"/>
</dbReference>
<dbReference type="InParanoid" id="G1SS84"/>